<dbReference type="NCBIfam" id="NF007628">
    <property type="entry name" value="PRK10290.1"/>
    <property type="match status" value="1"/>
</dbReference>
<keyword evidence="2" id="KW-0479">Metal-binding</keyword>
<dbReference type="CDD" id="cd00305">
    <property type="entry name" value="Cu-Zn_Superoxide_Dismutase"/>
    <property type="match status" value="1"/>
</dbReference>
<feature type="chain" id="PRO_5012490289" description="Superoxide dismutase [Cu-Zn]" evidence="3">
    <location>
        <begin position="20"/>
        <end position="173"/>
    </location>
</feature>
<comment type="similarity">
    <text evidence="1 2">Belongs to the Cu-Zn superoxide dismutase family.</text>
</comment>
<organism evidence="5 6">
    <name type="scientific">Ochrobactrum quorumnocens</name>
    <dbReference type="NCBI Taxonomy" id="271865"/>
    <lineage>
        <taxon>Bacteria</taxon>
        <taxon>Pseudomonadati</taxon>
        <taxon>Pseudomonadota</taxon>
        <taxon>Alphaproteobacteria</taxon>
        <taxon>Hyphomicrobiales</taxon>
        <taxon>Brucellaceae</taxon>
        <taxon>Brucella/Ochrobactrum group</taxon>
        <taxon>Ochrobactrum</taxon>
    </lineage>
</organism>
<comment type="function">
    <text evidence="2">Destroys radicals which are normally produced within the cells and which are toxic to biological systems.</text>
</comment>
<dbReference type="EC" id="1.15.1.1" evidence="2"/>
<keyword evidence="2" id="KW-0862">Zinc</keyword>
<reference evidence="5 6" key="1">
    <citation type="submission" date="2017-07" db="EMBL/GenBank/DDBJ databases">
        <title>Phylogenetic study on the rhizospheric bacterium Ochrobactrum sp. A44.</title>
        <authorList>
            <person name="Krzyzanowska D.M."/>
            <person name="Ossowicki A."/>
            <person name="Rajewska M."/>
            <person name="Maciag T."/>
            <person name="Kaczynski Z."/>
            <person name="Czerwicka M."/>
            <person name="Jafra S."/>
        </authorList>
    </citation>
    <scope>NUCLEOTIDE SEQUENCE [LARGE SCALE GENOMIC DNA]</scope>
    <source>
        <strain evidence="5 6">A44</strain>
    </source>
</reference>
<dbReference type="GO" id="GO:0005507">
    <property type="term" value="F:copper ion binding"/>
    <property type="evidence" value="ECO:0007669"/>
    <property type="project" value="InterPro"/>
</dbReference>
<dbReference type="Pfam" id="PF00080">
    <property type="entry name" value="Sod_Cu"/>
    <property type="match status" value="1"/>
</dbReference>
<keyword evidence="3" id="KW-0732">Signal</keyword>
<dbReference type="RefSeq" id="WP_095444299.1">
    <property type="nucleotide sequence ID" value="NZ_CP022603.1"/>
</dbReference>
<dbReference type="PANTHER" id="PTHR10003">
    <property type="entry name" value="SUPEROXIDE DISMUTASE CU-ZN -RELATED"/>
    <property type="match status" value="1"/>
</dbReference>
<sequence>MRSFVLASSIALIAAPAFAQDVTVKMYEALETGQGKEMGTVTVSQGAGGLSFKADLNGLPGGEHGFHVHEKGSCAPAEQDGKMVPAQAAGGHYDPEGSKHHMGPEGHGHMGDLPLLKADADGKVSETVVAPRLKSLDDIKGRALMVHMGGDNYADQPKPLGGGGARFACGVIE</sequence>
<dbReference type="EMBL" id="CP022603">
    <property type="protein sequence ID" value="ASV83309.1"/>
    <property type="molecule type" value="Genomic_DNA"/>
</dbReference>
<protein>
    <recommendedName>
        <fullName evidence="2">Superoxide dismutase [Cu-Zn]</fullName>
        <ecNumber evidence="2">1.15.1.1</ecNumber>
    </recommendedName>
</protein>
<comment type="cofactor">
    <cofactor evidence="2">
        <name>Cu cation</name>
        <dbReference type="ChEBI" id="CHEBI:23378"/>
    </cofactor>
    <text evidence="2">Binds 1 copper ion per subunit.</text>
</comment>
<proteinExistence type="inferred from homology"/>
<gene>
    <name evidence="5" type="primary">sodC</name>
    <name evidence="5" type="ORF">CES85_4088</name>
</gene>
<dbReference type="PROSITE" id="PS00087">
    <property type="entry name" value="SOD_CU_ZN_1"/>
    <property type="match status" value="1"/>
</dbReference>
<keyword evidence="2" id="KW-0186">Copper</keyword>
<name>A0A248UAD5_9HYPH</name>
<keyword evidence="2 5" id="KW-0560">Oxidoreductase</keyword>
<evidence type="ECO:0000313" key="6">
    <source>
        <dbReference type="Proteomes" id="UP000215256"/>
    </source>
</evidence>
<dbReference type="PROSITE" id="PS00332">
    <property type="entry name" value="SOD_CU_ZN_2"/>
    <property type="match status" value="1"/>
</dbReference>
<comment type="catalytic activity">
    <reaction evidence="2">
        <text>2 superoxide + 2 H(+) = H2O2 + O2</text>
        <dbReference type="Rhea" id="RHEA:20696"/>
        <dbReference type="ChEBI" id="CHEBI:15378"/>
        <dbReference type="ChEBI" id="CHEBI:15379"/>
        <dbReference type="ChEBI" id="CHEBI:16240"/>
        <dbReference type="ChEBI" id="CHEBI:18421"/>
        <dbReference type="EC" id="1.15.1.1"/>
    </reaction>
</comment>
<dbReference type="InterPro" id="IPR036423">
    <property type="entry name" value="SOD-like_Cu/Zn_dom_sf"/>
</dbReference>
<feature type="signal peptide" evidence="3">
    <location>
        <begin position="1"/>
        <end position="19"/>
    </location>
</feature>
<dbReference type="InterPro" id="IPR024134">
    <property type="entry name" value="SOD_Cu/Zn_/chaperone"/>
</dbReference>
<evidence type="ECO:0000259" key="4">
    <source>
        <dbReference type="Pfam" id="PF00080"/>
    </source>
</evidence>
<comment type="cofactor">
    <cofactor evidence="2">
        <name>Zn(2+)</name>
        <dbReference type="ChEBI" id="CHEBI:29105"/>
    </cofactor>
    <text evidence="2">Binds 1 zinc ion per subunit.</text>
</comment>
<feature type="domain" description="Superoxide dismutase copper/zinc binding" evidence="4">
    <location>
        <begin position="39"/>
        <end position="172"/>
    </location>
</feature>
<dbReference type="Proteomes" id="UP000215256">
    <property type="component" value="Chromosome 2"/>
</dbReference>
<dbReference type="GO" id="GO:0004784">
    <property type="term" value="F:superoxide dismutase activity"/>
    <property type="evidence" value="ECO:0007669"/>
    <property type="project" value="UniProtKB-EC"/>
</dbReference>
<accession>A0A248UAD5</accession>
<dbReference type="Gene3D" id="2.60.40.200">
    <property type="entry name" value="Superoxide dismutase, copper/zinc binding domain"/>
    <property type="match status" value="1"/>
</dbReference>
<dbReference type="OrthoDB" id="5431326at2"/>
<evidence type="ECO:0000256" key="1">
    <source>
        <dbReference type="ARBA" id="ARBA00010457"/>
    </source>
</evidence>
<evidence type="ECO:0000313" key="5">
    <source>
        <dbReference type="EMBL" id="ASV83309.1"/>
    </source>
</evidence>
<dbReference type="InterPro" id="IPR001424">
    <property type="entry name" value="SOD_Cu_Zn_dom"/>
</dbReference>
<dbReference type="InterPro" id="IPR018152">
    <property type="entry name" value="SOD_Cu/Zn_BS"/>
</dbReference>
<dbReference type="AlphaFoldDB" id="A0A248UAD5"/>
<dbReference type="KEGG" id="och:CES85_4088"/>
<evidence type="ECO:0000256" key="3">
    <source>
        <dbReference type="SAM" id="SignalP"/>
    </source>
</evidence>
<evidence type="ECO:0000256" key="2">
    <source>
        <dbReference type="RuleBase" id="RU000393"/>
    </source>
</evidence>
<dbReference type="SUPFAM" id="SSF49329">
    <property type="entry name" value="Cu,Zn superoxide dismutase-like"/>
    <property type="match status" value="1"/>
</dbReference>